<dbReference type="GO" id="GO:0031201">
    <property type="term" value="C:SNARE complex"/>
    <property type="evidence" value="ECO:0007669"/>
    <property type="project" value="TreeGrafter"/>
</dbReference>
<dbReference type="GO" id="GO:0005789">
    <property type="term" value="C:endoplasmic reticulum membrane"/>
    <property type="evidence" value="ECO:0007669"/>
    <property type="project" value="TreeGrafter"/>
</dbReference>
<keyword evidence="7" id="KW-0175">Coiled coil</keyword>
<organism evidence="9">
    <name type="scientific">Schistocephalus solidus</name>
    <name type="common">Tapeworm</name>
    <dbReference type="NCBI Taxonomy" id="70667"/>
    <lineage>
        <taxon>Eukaryota</taxon>
        <taxon>Metazoa</taxon>
        <taxon>Spiralia</taxon>
        <taxon>Lophotrochozoa</taxon>
        <taxon>Platyhelminthes</taxon>
        <taxon>Cestoda</taxon>
        <taxon>Eucestoda</taxon>
        <taxon>Diphyllobothriidea</taxon>
        <taxon>Diphyllobothriidae</taxon>
        <taxon>Schistocephalus</taxon>
    </lineage>
</organism>
<feature type="coiled-coil region" evidence="7">
    <location>
        <begin position="74"/>
        <end position="101"/>
    </location>
</feature>
<dbReference type="PANTHER" id="PTHR21230">
    <property type="entry name" value="VESICLE TRANSPORT V-SNARE PROTEIN VTI1-RELATED"/>
    <property type="match status" value="1"/>
</dbReference>
<sequence length="220" mass="24759">MNLSTLITDALTCPCSSIGDGLKTIFPSHPPLLLHDIGFFLPFSAFQIVSNCQRLNVLSNNEAPRRRSQIQVAIDQIQSECKFLRSNLQNIQRKRASKEQELLHRASLFAMPSTAANGMSGAAVVRLDTEVDEFSRLNTVGRRLDEMLISGSESLSALKEQRNTLKGTQRRVLDLMNTLGLSNAVMRLIQRRSHQDKVLFYVLCAATLILMWGLWRFIRG</sequence>
<dbReference type="AlphaFoldDB" id="A0A0X3PRM3"/>
<keyword evidence="6 8" id="KW-0472">Membrane</keyword>
<protein>
    <submittedName>
        <fullName evidence="9">Golgi SNAP receptor complex member 2</fullName>
    </submittedName>
</protein>
<dbReference type="GO" id="GO:0000149">
    <property type="term" value="F:SNARE binding"/>
    <property type="evidence" value="ECO:0007669"/>
    <property type="project" value="TreeGrafter"/>
</dbReference>
<evidence type="ECO:0000256" key="5">
    <source>
        <dbReference type="ARBA" id="ARBA00022989"/>
    </source>
</evidence>
<evidence type="ECO:0000256" key="6">
    <source>
        <dbReference type="ARBA" id="ARBA00023136"/>
    </source>
</evidence>
<dbReference type="GO" id="GO:0031902">
    <property type="term" value="C:late endosome membrane"/>
    <property type="evidence" value="ECO:0007669"/>
    <property type="project" value="TreeGrafter"/>
</dbReference>
<accession>A0A0X3PRM3</accession>
<dbReference type="EMBL" id="GEEE01008630">
    <property type="protein sequence ID" value="JAP54595.1"/>
    <property type="molecule type" value="Transcribed_RNA"/>
</dbReference>
<dbReference type="PANTHER" id="PTHR21230:SF1">
    <property type="entry name" value="GOLGI SNAP RECEPTOR COMPLEX MEMBER 2"/>
    <property type="match status" value="1"/>
</dbReference>
<dbReference type="EMBL" id="GEEE01004700">
    <property type="protein sequence ID" value="JAP58525.1"/>
    <property type="molecule type" value="Transcribed_RNA"/>
</dbReference>
<dbReference type="CDD" id="cd15863">
    <property type="entry name" value="SNARE_GS27"/>
    <property type="match status" value="1"/>
</dbReference>
<comment type="subcellular location">
    <subcellularLocation>
        <location evidence="1">Membrane</location>
        <topology evidence="1">Single-pass type IV membrane protein</topology>
    </subcellularLocation>
</comment>
<feature type="transmembrane region" description="Helical" evidence="8">
    <location>
        <begin position="198"/>
        <end position="218"/>
    </location>
</feature>
<evidence type="ECO:0000256" key="1">
    <source>
        <dbReference type="ARBA" id="ARBA00004211"/>
    </source>
</evidence>
<reference evidence="9" key="1">
    <citation type="submission" date="2016-01" db="EMBL/GenBank/DDBJ databases">
        <title>Reference transcriptome for the parasite Schistocephalus solidus: insights into the molecular evolution of parasitism.</title>
        <authorList>
            <person name="Hebert F.O."/>
            <person name="Grambauer S."/>
            <person name="Barber I."/>
            <person name="Landry C.R."/>
            <person name="Aubin-Horth N."/>
        </authorList>
    </citation>
    <scope>NUCLEOTIDE SEQUENCE</scope>
</reference>
<dbReference type="EMBL" id="GEEE01023910">
    <property type="protein sequence ID" value="JAP39315.1"/>
    <property type="molecule type" value="Transcribed_RNA"/>
</dbReference>
<evidence type="ECO:0000256" key="4">
    <source>
        <dbReference type="ARBA" id="ARBA00022927"/>
    </source>
</evidence>
<dbReference type="GO" id="GO:0005794">
    <property type="term" value="C:Golgi apparatus"/>
    <property type="evidence" value="ECO:0007669"/>
    <property type="project" value="TreeGrafter"/>
</dbReference>
<gene>
    <name evidence="9" type="primary">GOSR2</name>
    <name evidence="9" type="ORF">TR114556</name>
</gene>
<dbReference type="GO" id="GO:0006906">
    <property type="term" value="P:vesicle fusion"/>
    <property type="evidence" value="ECO:0007669"/>
    <property type="project" value="TreeGrafter"/>
</dbReference>
<keyword evidence="2" id="KW-0813">Transport</keyword>
<dbReference type="GO" id="GO:0012507">
    <property type="term" value="C:ER to Golgi transport vesicle membrane"/>
    <property type="evidence" value="ECO:0007669"/>
    <property type="project" value="TreeGrafter"/>
</dbReference>
<proteinExistence type="predicted"/>
<name>A0A0X3PRM3_SCHSO</name>
<dbReference type="EMBL" id="GEEE01016060">
    <property type="protein sequence ID" value="JAP47165.1"/>
    <property type="molecule type" value="Transcribed_RNA"/>
</dbReference>
<keyword evidence="4" id="KW-0653">Protein transport</keyword>
<evidence type="ECO:0000256" key="3">
    <source>
        <dbReference type="ARBA" id="ARBA00022692"/>
    </source>
</evidence>
<keyword evidence="5 8" id="KW-1133">Transmembrane helix</keyword>
<evidence type="ECO:0000256" key="2">
    <source>
        <dbReference type="ARBA" id="ARBA00022448"/>
    </source>
</evidence>
<dbReference type="GO" id="GO:0015031">
    <property type="term" value="P:protein transport"/>
    <property type="evidence" value="ECO:0007669"/>
    <property type="project" value="UniProtKB-KW"/>
</dbReference>
<keyword evidence="9" id="KW-0675">Receptor</keyword>
<evidence type="ECO:0000313" key="9">
    <source>
        <dbReference type="EMBL" id="JAP54595.1"/>
    </source>
</evidence>
<dbReference type="GO" id="GO:0005484">
    <property type="term" value="F:SNAP receptor activity"/>
    <property type="evidence" value="ECO:0007669"/>
    <property type="project" value="TreeGrafter"/>
</dbReference>
<evidence type="ECO:0000256" key="8">
    <source>
        <dbReference type="SAM" id="Phobius"/>
    </source>
</evidence>
<evidence type="ECO:0000256" key="7">
    <source>
        <dbReference type="SAM" id="Coils"/>
    </source>
</evidence>
<keyword evidence="3 8" id="KW-0812">Transmembrane</keyword>
<dbReference type="Pfam" id="PF12352">
    <property type="entry name" value="V-SNARE_C"/>
    <property type="match status" value="1"/>
</dbReference>